<reference evidence="2" key="1">
    <citation type="submission" date="2020-03" db="EMBL/GenBank/DDBJ databases">
        <title>Complete genome sequence of sulfur-oxidizing bacterium skT11.</title>
        <authorList>
            <person name="Kanda M."/>
            <person name="Kojima H."/>
            <person name="Fukui M."/>
        </authorList>
    </citation>
    <scope>NUCLEOTIDE SEQUENCE [LARGE SCALE GENOMIC DNA]</scope>
    <source>
        <strain evidence="2">skT11</strain>
    </source>
</reference>
<proteinExistence type="predicted"/>
<dbReference type="InterPro" id="IPR029063">
    <property type="entry name" value="SAM-dependent_MTases_sf"/>
</dbReference>
<dbReference type="AlphaFoldDB" id="A0A6F8VI48"/>
<protein>
    <submittedName>
        <fullName evidence="1">Uncharacterized protein</fullName>
    </submittedName>
</protein>
<dbReference type="KEGG" id="slac:SKTS_35920"/>
<sequence>MIETNSNVSTDKAFYDQEPVGSGKAHENWMREIEFYFLSYADKLNTELLGTNGAIAELGAGSCGLSVCCSRLPNVKKIYAVDISMHPDAEDD</sequence>
<dbReference type="Proteomes" id="UP000502260">
    <property type="component" value="Chromosome"/>
</dbReference>
<keyword evidence="2" id="KW-1185">Reference proteome</keyword>
<evidence type="ECO:0000313" key="1">
    <source>
        <dbReference type="EMBL" id="BCB28706.1"/>
    </source>
</evidence>
<dbReference type="SUPFAM" id="SSF53335">
    <property type="entry name" value="S-adenosyl-L-methionine-dependent methyltransferases"/>
    <property type="match status" value="1"/>
</dbReference>
<dbReference type="RefSeq" id="WP_173068544.1">
    <property type="nucleotide sequence ID" value="NZ_AP022853.1"/>
</dbReference>
<name>A0A6F8VI48_9PROT</name>
<organism evidence="1 2">
    <name type="scientific">Sulfurimicrobium lacus</name>
    <dbReference type="NCBI Taxonomy" id="2715678"/>
    <lineage>
        <taxon>Bacteria</taxon>
        <taxon>Pseudomonadati</taxon>
        <taxon>Pseudomonadota</taxon>
        <taxon>Betaproteobacteria</taxon>
        <taxon>Nitrosomonadales</taxon>
        <taxon>Sulfuricellaceae</taxon>
        <taxon>Sulfurimicrobium</taxon>
    </lineage>
</organism>
<evidence type="ECO:0000313" key="2">
    <source>
        <dbReference type="Proteomes" id="UP000502260"/>
    </source>
</evidence>
<gene>
    <name evidence="1" type="ORF">SKTS_35920</name>
</gene>
<accession>A0A6F8VI48</accession>
<dbReference type="EMBL" id="AP022853">
    <property type="protein sequence ID" value="BCB28706.1"/>
    <property type="molecule type" value="Genomic_DNA"/>
</dbReference>